<evidence type="ECO:0000256" key="1">
    <source>
        <dbReference type="ARBA" id="ARBA00022722"/>
    </source>
</evidence>
<dbReference type="AlphaFoldDB" id="A0A8F5BP97"/>
<accession>A0A8F5BP97</accession>
<keyword evidence="5" id="KW-0411">Iron-sulfur</keyword>
<gene>
    <name evidence="7" type="ORF">J5U23_01723</name>
</gene>
<dbReference type="InterPro" id="IPR022765">
    <property type="entry name" value="Dna2/Cas4_DUF83"/>
</dbReference>
<protein>
    <recommendedName>
        <fullName evidence="5">CRISPR-associated exonuclease Cas4</fullName>
        <ecNumber evidence="5">3.1.12.1</ecNumber>
    </recommendedName>
</protein>
<comment type="function">
    <text evidence="5">CRISPR (clustered regularly interspaced short palindromic repeat) is an adaptive immune system that provides protection against mobile genetic elements (viruses, transposable elements and conjugative plasmids). CRISPR clusters contain sequences complementary to antecedent mobile elements and target invading nucleic acids. CRISPR clusters are transcribed and processed into CRISPR RNA (crRNA).</text>
</comment>
<evidence type="ECO:0000313" key="7">
    <source>
        <dbReference type="EMBL" id="QXJ28854.1"/>
    </source>
</evidence>
<name>A0A8F5BP97_SACSH</name>
<keyword evidence="5" id="KW-0051">Antiviral defense</keyword>
<comment type="cofactor">
    <cofactor evidence="5">
        <name>Mg(2+)</name>
        <dbReference type="ChEBI" id="CHEBI:18420"/>
    </cofactor>
    <cofactor evidence="5">
        <name>Mn(2+)</name>
        <dbReference type="ChEBI" id="CHEBI:29035"/>
    </cofactor>
    <text evidence="5">Mg(2+) or Mn(2+) required for ssDNA cleavage activity.</text>
</comment>
<keyword evidence="5" id="KW-0464">Manganese</keyword>
<evidence type="ECO:0000256" key="3">
    <source>
        <dbReference type="ARBA" id="ARBA00022801"/>
    </source>
</evidence>
<dbReference type="PANTHER" id="PTHR36531">
    <property type="entry name" value="CRISPR-ASSOCIATED EXONUCLEASE CAS4"/>
    <property type="match status" value="1"/>
</dbReference>
<dbReference type="EMBL" id="CP077717">
    <property type="protein sequence ID" value="QXJ28854.1"/>
    <property type="molecule type" value="Genomic_DNA"/>
</dbReference>
<dbReference type="GO" id="GO:0051536">
    <property type="term" value="F:iron-sulfur cluster binding"/>
    <property type="evidence" value="ECO:0007669"/>
    <property type="project" value="UniProtKB-KW"/>
</dbReference>
<dbReference type="InterPro" id="IPR051827">
    <property type="entry name" value="Cas4_exonuclease"/>
</dbReference>
<evidence type="ECO:0000259" key="6">
    <source>
        <dbReference type="Pfam" id="PF01930"/>
    </source>
</evidence>
<dbReference type="OrthoDB" id="26676at2157"/>
<feature type="domain" description="DUF83" evidence="6">
    <location>
        <begin position="7"/>
        <end position="169"/>
    </location>
</feature>
<evidence type="ECO:0000256" key="5">
    <source>
        <dbReference type="RuleBase" id="RU365022"/>
    </source>
</evidence>
<sequence length="175" mass="20448">MVSVTDLKDFTLCKVIPWIRRKMGWREPITNSQKIAKSVNLKEMVSDFPEPKYYEVHLRDKGSGLNGIVDVLTEDSVIEIKAFHRRFYNHFRIQLLAYAYLAERNGFRVRSSVLLMNKEKKINIEIRREHIEYIGKLVNRLIDSLEDDSPPVVNPSPLLCKACQYRRICPVSVLL</sequence>
<dbReference type="PANTHER" id="PTHR36531:SF2">
    <property type="entry name" value="CRISPR-ASSOCIATED EXONUCLEASE CAS4"/>
    <property type="match status" value="1"/>
</dbReference>
<keyword evidence="5" id="KW-0408">Iron</keyword>
<organism evidence="7 8">
    <name type="scientific">Saccharolobus shibatae (strain ATCC 51178 / DSM 5389 / JCM 8931 / NBRC 15437 / B12)</name>
    <name type="common">Sulfolobus shibatae</name>
    <dbReference type="NCBI Taxonomy" id="523848"/>
    <lineage>
        <taxon>Archaea</taxon>
        <taxon>Thermoproteota</taxon>
        <taxon>Thermoprotei</taxon>
        <taxon>Sulfolobales</taxon>
        <taxon>Sulfolobaceae</taxon>
        <taxon>Saccharolobus</taxon>
    </lineage>
</organism>
<evidence type="ECO:0000256" key="2">
    <source>
        <dbReference type="ARBA" id="ARBA00022723"/>
    </source>
</evidence>
<keyword evidence="4 5" id="KW-0269">Exonuclease</keyword>
<dbReference type="KEGG" id="sshi:J5U23_01723"/>
<dbReference type="Pfam" id="PF01930">
    <property type="entry name" value="Cas_Cas4"/>
    <property type="match status" value="1"/>
</dbReference>
<dbReference type="GO" id="GO:0051607">
    <property type="term" value="P:defense response to virus"/>
    <property type="evidence" value="ECO:0007669"/>
    <property type="project" value="UniProtKB-KW"/>
</dbReference>
<proteinExistence type="inferred from homology"/>
<comment type="cofactor">
    <cofactor evidence="5">
        <name>iron-sulfur cluster</name>
        <dbReference type="ChEBI" id="CHEBI:30408"/>
    </cofactor>
</comment>
<dbReference type="EC" id="3.1.12.1" evidence="5"/>
<keyword evidence="3 5" id="KW-0378">Hydrolase</keyword>
<comment type="similarity">
    <text evidence="5">Belongs to the CRISPR-associated exonuclease Cas4 family.</text>
</comment>
<dbReference type="GO" id="GO:0004527">
    <property type="term" value="F:exonuclease activity"/>
    <property type="evidence" value="ECO:0007669"/>
    <property type="project" value="UniProtKB-KW"/>
</dbReference>
<keyword evidence="1 5" id="KW-0540">Nuclease</keyword>
<dbReference type="RefSeq" id="WP_218265857.1">
    <property type="nucleotide sequence ID" value="NZ_CP077717.1"/>
</dbReference>
<dbReference type="NCBIfam" id="TIGR00372">
    <property type="entry name" value="cas4"/>
    <property type="match status" value="1"/>
</dbReference>
<dbReference type="InterPro" id="IPR013343">
    <property type="entry name" value="CRISPR-assoc_prot_Cas4"/>
</dbReference>
<reference evidence="7" key="1">
    <citation type="journal article" date="2021" name="Environ. Microbiol.">
        <title>New insights into the diversity and evolution of the archaeal mobilome from three complete genomes of Saccharolobus shibatae.</title>
        <authorList>
            <person name="Medvedeva S."/>
            <person name="Brandt D."/>
            <person name="Cvirkaite-Krupovic V."/>
            <person name="Liu Y."/>
            <person name="Severinov K."/>
            <person name="Ishino S."/>
            <person name="Ishino Y."/>
            <person name="Prangishvili D."/>
            <person name="Kalinowski J."/>
            <person name="Krupovic M."/>
        </authorList>
    </citation>
    <scope>NUCLEOTIDE SEQUENCE</scope>
    <source>
        <strain evidence="7">B12</strain>
    </source>
</reference>
<dbReference type="GeneID" id="65563254"/>
<evidence type="ECO:0000313" key="8">
    <source>
        <dbReference type="Proteomes" id="UP000694018"/>
    </source>
</evidence>
<evidence type="ECO:0000256" key="4">
    <source>
        <dbReference type="ARBA" id="ARBA00022839"/>
    </source>
</evidence>
<dbReference type="Proteomes" id="UP000694018">
    <property type="component" value="Chromosome"/>
</dbReference>
<dbReference type="GO" id="GO:0046872">
    <property type="term" value="F:metal ion binding"/>
    <property type="evidence" value="ECO:0007669"/>
    <property type="project" value="UniProtKB-KW"/>
</dbReference>
<keyword evidence="2 5" id="KW-0479">Metal-binding</keyword>